<sequence>MDDSAHRWTFWANYATSLGTMLHELGHCFDLDHTPEGIMRRGGDDANLVLAFPPPGIPTAQRPQLLIPPAGRLSVFQCSKRAFYEVMANGSMDHSLNGTTVWPADCDSVWQHGKAFWGRPVAEFLAHHRWLLSTPPNLTTPATVSTIDFYRHIKADHGVRVVQVRLLTSCSLPKARIWNNLRSPNAKRINLPLEGEELLQGCIVYHRVWKSQPPRTVAIGSVIRQIFAVLRVPSLKLVVLDGAGQVFKTTLTPDLSQASPCSNCRTGAALPFRH</sequence>
<protein>
    <submittedName>
        <fullName evidence="1">Uncharacterized protein</fullName>
    </submittedName>
</protein>
<dbReference type="SUPFAM" id="SSF55486">
    <property type="entry name" value="Metalloproteases ('zincins'), catalytic domain"/>
    <property type="match status" value="1"/>
</dbReference>
<dbReference type="InterPro" id="IPR053002">
    <property type="entry name" value="Metalloproteinase_M10B"/>
</dbReference>
<organism evidence="1">
    <name type="scientific">Schistocephalus solidus</name>
    <name type="common">Tapeworm</name>
    <dbReference type="NCBI Taxonomy" id="70667"/>
    <lineage>
        <taxon>Eukaryota</taxon>
        <taxon>Metazoa</taxon>
        <taxon>Spiralia</taxon>
        <taxon>Lophotrochozoa</taxon>
        <taxon>Platyhelminthes</taxon>
        <taxon>Cestoda</taxon>
        <taxon>Eucestoda</taxon>
        <taxon>Diphyllobothriidea</taxon>
        <taxon>Diphyllobothriidae</taxon>
        <taxon>Schistocephalus</taxon>
    </lineage>
</organism>
<proteinExistence type="predicted"/>
<dbReference type="Pfam" id="PF12044">
    <property type="entry name" value="Metallopep"/>
    <property type="match status" value="1"/>
</dbReference>
<accession>A0A0X3NGN1</accession>
<dbReference type="PANTHER" id="PTHR21054">
    <property type="entry name" value="ZINC METALLOPROTEINASE-RELATED"/>
    <property type="match status" value="1"/>
</dbReference>
<dbReference type="InterPro" id="IPR021917">
    <property type="entry name" value="Unchr_Zn-peptidase-like"/>
</dbReference>
<dbReference type="PANTHER" id="PTHR21054:SF2">
    <property type="entry name" value="MIP04191P"/>
    <property type="match status" value="1"/>
</dbReference>
<name>A0A0X3NGN1_SCHSO</name>
<dbReference type="AlphaFoldDB" id="A0A0X3NGN1"/>
<evidence type="ECO:0000313" key="1">
    <source>
        <dbReference type="EMBL" id="JAP39159.1"/>
    </source>
</evidence>
<dbReference type="EMBL" id="GEEE01024066">
    <property type="protein sequence ID" value="JAP39159.1"/>
    <property type="molecule type" value="Transcribed_RNA"/>
</dbReference>
<gene>
    <name evidence="1" type="ORF">TR102419</name>
</gene>
<reference evidence="1" key="1">
    <citation type="submission" date="2016-01" db="EMBL/GenBank/DDBJ databases">
        <title>Reference transcriptome for the parasite Schistocephalus solidus: insights into the molecular evolution of parasitism.</title>
        <authorList>
            <person name="Hebert F.O."/>
            <person name="Grambauer S."/>
            <person name="Barber I."/>
            <person name="Landry C.R."/>
            <person name="Aubin-Horth N."/>
        </authorList>
    </citation>
    <scope>NUCLEOTIDE SEQUENCE</scope>
</reference>